<accession>A0A2G5NS63</accession>
<sequence>MKKSILVGMSCAVLLAGCGSEENKDTNQSTSKTDSNKTEKVTMMLDWTPNTNHTGIYVAKEKGFFKKHGLDVDIKTPGDVTADQMIAANKKDVQFGISAQEQVTQSRSEGVPIKSIGAIIQHNTSGFMSLKDKNIKSPKDYEGKTYGGWGAPIEKAFIETLMKKENADINKTKIVNMGNTDFFSASKKNIDFSWVYYGWTGIEAETRNIDVNMQYLTDYDKNLDYYTPIIIANEKYLKSNPDTAKAFMAAVKEGYEYAIKHEKESADILIKSAPELKKQKDLVYKSQSYLSPKYQDDAKSWGIQDEKVWANYAKYLKDNKIIKNDFVAKDAFTNEFVEGK</sequence>
<dbReference type="InterPro" id="IPR027939">
    <property type="entry name" value="NMT1/THI5"/>
</dbReference>
<comment type="caution">
    <text evidence="2">The sequence shown here is derived from an EMBL/GenBank/DDBJ whole genome shotgun (WGS) entry which is preliminary data.</text>
</comment>
<dbReference type="GO" id="GO:0009228">
    <property type="term" value="P:thiamine biosynthetic process"/>
    <property type="evidence" value="ECO:0007669"/>
    <property type="project" value="InterPro"/>
</dbReference>
<dbReference type="AlphaFoldDB" id="A0A2G5NS63"/>
<evidence type="ECO:0000313" key="3">
    <source>
        <dbReference type="Proteomes" id="UP000229523"/>
    </source>
</evidence>
<keyword evidence="3" id="KW-1185">Reference proteome</keyword>
<dbReference type="PANTHER" id="PTHR31528">
    <property type="entry name" value="4-AMINO-5-HYDROXYMETHYL-2-METHYLPYRIMIDINE PHOSPHATE SYNTHASE THI11-RELATED"/>
    <property type="match status" value="1"/>
</dbReference>
<organism evidence="2 3">
    <name type="scientific">Macrococcoides goetzii</name>
    <dbReference type="NCBI Taxonomy" id="1891097"/>
    <lineage>
        <taxon>Bacteria</taxon>
        <taxon>Bacillati</taxon>
        <taxon>Bacillota</taxon>
        <taxon>Bacilli</taxon>
        <taxon>Bacillales</taxon>
        <taxon>Staphylococcaceae</taxon>
        <taxon>Macrococcoides</taxon>
    </lineage>
</organism>
<feature type="domain" description="SsuA/THI5-like" evidence="1">
    <location>
        <begin position="50"/>
        <end position="264"/>
    </location>
</feature>
<dbReference type="InterPro" id="IPR015168">
    <property type="entry name" value="SsuA/THI5"/>
</dbReference>
<dbReference type="SUPFAM" id="SSF53850">
    <property type="entry name" value="Periplasmic binding protein-like II"/>
    <property type="match status" value="1"/>
</dbReference>
<dbReference type="Gene3D" id="3.40.190.10">
    <property type="entry name" value="Periplasmic binding protein-like II"/>
    <property type="match status" value="2"/>
</dbReference>
<name>A0A2G5NS63_9STAP</name>
<proteinExistence type="predicted"/>
<dbReference type="PROSITE" id="PS51257">
    <property type="entry name" value="PROKAR_LIPOPROTEIN"/>
    <property type="match status" value="1"/>
</dbReference>
<evidence type="ECO:0000313" key="2">
    <source>
        <dbReference type="EMBL" id="RAI82774.1"/>
    </source>
</evidence>
<protein>
    <submittedName>
        <fullName evidence="2">ABC transporter substrate-binding protein</fullName>
    </submittedName>
</protein>
<gene>
    <name evidence="2" type="ORF">BFS35_003570</name>
</gene>
<dbReference type="Pfam" id="PF09084">
    <property type="entry name" value="NMT1"/>
    <property type="match status" value="1"/>
</dbReference>
<dbReference type="Proteomes" id="UP000229523">
    <property type="component" value="Unassembled WGS sequence"/>
</dbReference>
<dbReference type="PANTHER" id="PTHR31528:SF3">
    <property type="entry name" value="THIAMINE BIOSYNTHESIS PROTEIN HI_0357-RELATED"/>
    <property type="match status" value="1"/>
</dbReference>
<dbReference type="RefSeq" id="WP_099577777.1">
    <property type="nucleotide sequence ID" value="NZ_MJBI02000001.1"/>
</dbReference>
<reference evidence="2 3" key="1">
    <citation type="journal article" date="2018" name="Front. Microbiol.">
        <title>Description and Comparative Genomics of Macrococcus caseolyticus subsp. hominis subsp. nov., Macrococcus goetzii sp. nov., Macrococcus epidermidis sp. nov., and Macrococcus bohemicus sp. nov., Novel Macrococci From Human Clinical Material With Virulence Potential and Suspected Uptake of Foreign DNA by Natural Transformation.</title>
        <authorList>
            <person name="Maslanova I."/>
            <person name="Wertheimer Z."/>
            <person name="Sedlacek I."/>
            <person name="Svec P."/>
            <person name="Indrakova A."/>
            <person name="Kovarovic V."/>
            <person name="Schumann P."/>
            <person name="Sproer C."/>
            <person name="Kralova S."/>
            <person name="Sedo O."/>
            <person name="Kristofova L."/>
            <person name="Vrbovska V."/>
            <person name="Fuzik T."/>
            <person name="Petras P."/>
            <person name="Zdrahal Z."/>
            <person name="Ruzickova V."/>
            <person name="Doskar J."/>
            <person name="Pantucek R."/>
        </authorList>
    </citation>
    <scope>NUCLEOTIDE SEQUENCE [LARGE SCALE GENOMIC DNA]</scope>
    <source>
        <strain evidence="2 3">CCM 4927</strain>
    </source>
</reference>
<dbReference type="EMBL" id="MJBI02000001">
    <property type="protein sequence ID" value="RAI82774.1"/>
    <property type="molecule type" value="Genomic_DNA"/>
</dbReference>
<evidence type="ECO:0000259" key="1">
    <source>
        <dbReference type="Pfam" id="PF09084"/>
    </source>
</evidence>